<feature type="region of interest" description="Disordered" evidence="3">
    <location>
        <begin position="1"/>
        <end position="30"/>
    </location>
</feature>
<keyword evidence="6" id="KW-0645">Protease</keyword>
<dbReference type="GO" id="GO:0004180">
    <property type="term" value="F:carboxypeptidase activity"/>
    <property type="evidence" value="ECO:0007669"/>
    <property type="project" value="UniProtKB-KW"/>
</dbReference>
<evidence type="ECO:0000313" key="6">
    <source>
        <dbReference type="EMBL" id="QLH79753.1"/>
    </source>
</evidence>
<dbReference type="InterPro" id="IPR029062">
    <property type="entry name" value="Class_I_gatase-like"/>
</dbReference>
<keyword evidence="6" id="KW-0121">Carboxypeptidase</keyword>
<dbReference type="SUPFAM" id="SSF141986">
    <property type="entry name" value="LD-carboxypeptidase A C-terminal domain-like"/>
    <property type="match status" value="1"/>
</dbReference>
<evidence type="ECO:0000256" key="2">
    <source>
        <dbReference type="ARBA" id="ARBA00022801"/>
    </source>
</evidence>
<dbReference type="AlphaFoldDB" id="A0A7D5T8C5"/>
<dbReference type="SUPFAM" id="SSF52317">
    <property type="entry name" value="Class I glutamine amidotransferase-like"/>
    <property type="match status" value="1"/>
</dbReference>
<dbReference type="InterPro" id="IPR040449">
    <property type="entry name" value="Peptidase_S66_N"/>
</dbReference>
<evidence type="ECO:0000259" key="5">
    <source>
        <dbReference type="Pfam" id="PF17676"/>
    </source>
</evidence>
<name>A0A7D5T8C5_9EURY</name>
<evidence type="ECO:0000256" key="3">
    <source>
        <dbReference type="SAM" id="MobiDB-lite"/>
    </source>
</evidence>
<dbReference type="Gene3D" id="3.50.30.60">
    <property type="entry name" value="LD-carboxypeptidase A C-terminal domain-like"/>
    <property type="match status" value="1"/>
</dbReference>
<proteinExistence type="inferred from homology"/>
<dbReference type="InterPro" id="IPR040921">
    <property type="entry name" value="Peptidase_S66C"/>
</dbReference>
<evidence type="ECO:0000313" key="7">
    <source>
        <dbReference type="Proteomes" id="UP000509667"/>
    </source>
</evidence>
<comment type="similarity">
    <text evidence="1">Belongs to the peptidase S66 family.</text>
</comment>
<dbReference type="RefSeq" id="WP_179909617.1">
    <property type="nucleotide sequence ID" value="NZ_CP058910.1"/>
</dbReference>
<dbReference type="CDD" id="cd07062">
    <property type="entry name" value="Peptidase_S66_mccF_like"/>
    <property type="match status" value="1"/>
</dbReference>
<reference evidence="6 7" key="1">
    <citation type="submission" date="2020-07" db="EMBL/GenBank/DDBJ databases">
        <title>Halosimplex pelagicum sp. nov. and Halosimplex rubrum sp. nov., isolated from salted brown alga Laminaria, and emended description of the genus Halosimplex.</title>
        <authorList>
            <person name="Cui H."/>
        </authorList>
    </citation>
    <scope>NUCLEOTIDE SEQUENCE [LARGE SCALE GENOMIC DNA]</scope>
    <source>
        <strain evidence="6 7">R27</strain>
    </source>
</reference>
<gene>
    <name evidence="6" type="ORF">HZS55_21735</name>
</gene>
<dbReference type="PANTHER" id="PTHR30237">
    <property type="entry name" value="MURAMOYLTETRAPEPTIDE CARBOXYPEPTIDASE"/>
    <property type="match status" value="1"/>
</dbReference>
<dbReference type="InterPro" id="IPR003507">
    <property type="entry name" value="S66_fam"/>
</dbReference>
<evidence type="ECO:0000256" key="1">
    <source>
        <dbReference type="ARBA" id="ARBA00010233"/>
    </source>
</evidence>
<dbReference type="Gene3D" id="3.40.50.10740">
    <property type="entry name" value="Class I glutamine amidotransferase-like"/>
    <property type="match status" value="1"/>
</dbReference>
<dbReference type="Pfam" id="PF02016">
    <property type="entry name" value="Peptidase_S66"/>
    <property type="match status" value="1"/>
</dbReference>
<feature type="domain" description="LD-carboxypeptidase N-terminal" evidence="4">
    <location>
        <begin position="32"/>
        <end position="151"/>
    </location>
</feature>
<dbReference type="PANTHER" id="PTHR30237:SF4">
    <property type="entry name" value="LD-CARBOXYPEPTIDASE C-TERMINAL DOMAIN-CONTAINING PROTEIN"/>
    <property type="match status" value="1"/>
</dbReference>
<dbReference type="InterPro" id="IPR027478">
    <property type="entry name" value="LdcA_N"/>
</dbReference>
<sequence length="370" mass="40832">MSDRSGRESGAGETGAPDGFVTPPPAEPGDRVAVIAPSGGAATVFPDVLELAIERLRERFDLEPVVFETAEADPDELRERPELRAADVHEAFRDPEISAVFATIGGDDQVRVLRHLDAEVLRANPTRFFGMSDNTCLASYLWTQGVVSWYGGQLLNQVATAGSLPEYTERYLRRALFEASLGELDPAATWTDDPIEWGRDDFRAVEPEYEDGDGWRWDVPDGREGEVITGRLWGGCLTVLPWLLAADRAVPEPDALEGAVLALETSEELPTAEDVRRKLTVLGERGLLARFDAVLVGRPQTRSREDRRSDEERTAYREAQRAAVGEWVRGYNPDTPLVFDLEFGHTNPTAPVPMGGTVAIDTDERSVRFP</sequence>
<keyword evidence="7" id="KW-1185">Reference proteome</keyword>
<accession>A0A7D5T8C5</accession>
<dbReference type="InterPro" id="IPR027461">
    <property type="entry name" value="Carboxypeptidase_A_C_sf"/>
</dbReference>
<feature type="domain" description="LD-carboxypeptidase C-terminal" evidence="5">
    <location>
        <begin position="229"/>
        <end position="359"/>
    </location>
</feature>
<protein>
    <submittedName>
        <fullName evidence="6">LD-carboxypeptidase</fullName>
    </submittedName>
</protein>
<dbReference type="OrthoDB" id="55610at2157"/>
<dbReference type="Pfam" id="PF17676">
    <property type="entry name" value="Peptidase_S66C"/>
    <property type="match status" value="1"/>
</dbReference>
<dbReference type="GeneID" id="56080544"/>
<keyword evidence="2" id="KW-0378">Hydrolase</keyword>
<dbReference type="EMBL" id="CP058910">
    <property type="protein sequence ID" value="QLH79753.1"/>
    <property type="molecule type" value="Genomic_DNA"/>
</dbReference>
<evidence type="ECO:0000259" key="4">
    <source>
        <dbReference type="Pfam" id="PF02016"/>
    </source>
</evidence>
<dbReference type="KEGG" id="hrr:HZS55_21735"/>
<dbReference type="Proteomes" id="UP000509667">
    <property type="component" value="Chromosome"/>
</dbReference>
<organism evidence="6 7">
    <name type="scientific">Halosimplex rubrum</name>
    <dbReference type="NCBI Taxonomy" id="869889"/>
    <lineage>
        <taxon>Archaea</taxon>
        <taxon>Methanobacteriati</taxon>
        <taxon>Methanobacteriota</taxon>
        <taxon>Stenosarchaea group</taxon>
        <taxon>Halobacteria</taxon>
        <taxon>Halobacteriales</taxon>
        <taxon>Haloarculaceae</taxon>
        <taxon>Halosimplex</taxon>
    </lineage>
</organism>